<keyword evidence="2" id="KW-1185">Reference proteome</keyword>
<dbReference type="EMBL" id="CP088148">
    <property type="protein sequence ID" value="UTU55234.1"/>
    <property type="molecule type" value="Genomic_DNA"/>
</dbReference>
<accession>A0AB38TL87</accession>
<dbReference type="RefSeq" id="WP_024504947.1">
    <property type="nucleotide sequence ID" value="NZ_CP088148.1"/>
</dbReference>
<keyword evidence="1" id="KW-0614">Plasmid</keyword>
<organism evidence="1 2">
    <name type="scientific">Mesorhizobium ciceri</name>
    <dbReference type="NCBI Taxonomy" id="39645"/>
    <lineage>
        <taxon>Bacteria</taxon>
        <taxon>Pseudomonadati</taxon>
        <taxon>Pseudomonadota</taxon>
        <taxon>Alphaproteobacteria</taxon>
        <taxon>Hyphomicrobiales</taxon>
        <taxon>Phyllobacteriaceae</taxon>
        <taxon>Mesorhizobium</taxon>
    </lineage>
</organism>
<proteinExistence type="predicted"/>
<evidence type="ECO:0000313" key="1">
    <source>
        <dbReference type="EMBL" id="UTU55234.1"/>
    </source>
</evidence>
<dbReference type="AlphaFoldDB" id="A0AB38TL87"/>
<name>A0AB38TL87_9HYPH</name>
<dbReference type="Proteomes" id="UP001060070">
    <property type="component" value="Plasmid unnamed"/>
</dbReference>
<sequence>MDKLLTAVLDAHGGLENWAKVTKITAQMSLGGPFWGARGWPDVYSDQTVTIDPHREHITFAPFTGPDRMSLLELNPERVAITTLEGGLVEQRINPRKSFPTGFIDASTPWDAVQVAYFTSAAVWNYLTGPFAFTYPGVEAAEIAPWNEDERNTWRRLAVKFPESIANHNADQVFYYDQRFMLRRMDYSPDVTGSPPVAHYTYDPKRFGGFVFPTRRRVLLHDANGVANQGFVPITIDVTDVTIDRA</sequence>
<protein>
    <submittedName>
        <fullName evidence="1">Uncharacterized protein</fullName>
    </submittedName>
</protein>
<gene>
    <name evidence="1" type="ORF">LRP29_31430</name>
</gene>
<reference evidence="1 2" key="1">
    <citation type="journal article" date="2022" name="Microbiol. Resour. Announc.">
        <title>Complete Genome Sequence of Mesorhizobium ciceri Strain R30, a Rhizobium Used as a Commercial Inoculant for Chickpea in Argentina.</title>
        <authorList>
            <person name="Foresto E."/>
            <person name="Revale S."/>
            <person name="Primo E."/>
            <person name="Nievas F."/>
            <person name="Carezzano E."/>
            <person name="Puente M."/>
            <person name="Alzari P."/>
            <person name="Mart M."/>
            <person name="Ben-Assaya M."/>
            <person name="Mornico D."/>
            <person name="Santoro M."/>
            <person name="Mart F."/>
            <person name="Giordano W."/>
            <person name="Bogino P."/>
        </authorList>
    </citation>
    <scope>NUCLEOTIDE SEQUENCE [LARGE SCALE GENOMIC DNA]</scope>
    <source>
        <strain evidence="1 2">R30</strain>
    </source>
</reference>
<geneLocation type="plasmid" evidence="1 2">
    <name>unnamed</name>
</geneLocation>
<evidence type="ECO:0000313" key="2">
    <source>
        <dbReference type="Proteomes" id="UP001060070"/>
    </source>
</evidence>